<proteinExistence type="predicted"/>
<protein>
    <submittedName>
        <fullName evidence="1">Uncharacterized protein</fullName>
    </submittedName>
</protein>
<dbReference type="EMBL" id="KN822027">
    <property type="protein sequence ID" value="KIM64692.1"/>
    <property type="molecule type" value="Genomic_DNA"/>
</dbReference>
<reference evidence="1 2" key="1">
    <citation type="submission" date="2014-04" db="EMBL/GenBank/DDBJ databases">
        <authorList>
            <consortium name="DOE Joint Genome Institute"/>
            <person name="Kuo A."/>
            <person name="Kohler A."/>
            <person name="Nagy L.G."/>
            <person name="Floudas D."/>
            <person name="Copeland A."/>
            <person name="Barry K.W."/>
            <person name="Cichocki N."/>
            <person name="Veneault-Fourrey C."/>
            <person name="LaButti K."/>
            <person name="Lindquist E.A."/>
            <person name="Lipzen A."/>
            <person name="Lundell T."/>
            <person name="Morin E."/>
            <person name="Murat C."/>
            <person name="Sun H."/>
            <person name="Tunlid A."/>
            <person name="Henrissat B."/>
            <person name="Grigoriev I.V."/>
            <person name="Hibbett D.S."/>
            <person name="Martin F."/>
            <person name="Nordberg H.P."/>
            <person name="Cantor M.N."/>
            <person name="Hua S.X."/>
        </authorList>
    </citation>
    <scope>NUCLEOTIDE SEQUENCE [LARGE SCALE GENOMIC DNA]</scope>
    <source>
        <strain evidence="1 2">Foug A</strain>
    </source>
</reference>
<accession>A0A0C3AIH0</accession>
<dbReference type="HOGENOM" id="CLU_2460888_0_0_1"/>
<name>A0A0C3AIH0_9AGAM</name>
<dbReference type="AlphaFoldDB" id="A0A0C3AIH0"/>
<organism evidence="1 2">
    <name type="scientific">Scleroderma citrinum Foug A</name>
    <dbReference type="NCBI Taxonomy" id="1036808"/>
    <lineage>
        <taxon>Eukaryota</taxon>
        <taxon>Fungi</taxon>
        <taxon>Dikarya</taxon>
        <taxon>Basidiomycota</taxon>
        <taxon>Agaricomycotina</taxon>
        <taxon>Agaricomycetes</taxon>
        <taxon>Agaricomycetidae</taxon>
        <taxon>Boletales</taxon>
        <taxon>Sclerodermatineae</taxon>
        <taxon>Sclerodermataceae</taxon>
        <taxon>Scleroderma</taxon>
    </lineage>
</organism>
<sequence length="89" mass="10162">MMSQSAMEVDVMNCQTNATANNWSSDPVSLSPFIPWITSRPDSLLDHNDIMYCKRMGRRLRLPHAKFSTSTSSNRIFYPRGVLALRKIV</sequence>
<dbReference type="InParanoid" id="A0A0C3AIH0"/>
<reference evidence="2" key="2">
    <citation type="submission" date="2015-01" db="EMBL/GenBank/DDBJ databases">
        <title>Evolutionary Origins and Diversification of the Mycorrhizal Mutualists.</title>
        <authorList>
            <consortium name="DOE Joint Genome Institute"/>
            <consortium name="Mycorrhizal Genomics Consortium"/>
            <person name="Kohler A."/>
            <person name="Kuo A."/>
            <person name="Nagy L.G."/>
            <person name="Floudas D."/>
            <person name="Copeland A."/>
            <person name="Barry K.W."/>
            <person name="Cichocki N."/>
            <person name="Veneault-Fourrey C."/>
            <person name="LaButti K."/>
            <person name="Lindquist E.A."/>
            <person name="Lipzen A."/>
            <person name="Lundell T."/>
            <person name="Morin E."/>
            <person name="Murat C."/>
            <person name="Riley R."/>
            <person name="Ohm R."/>
            <person name="Sun H."/>
            <person name="Tunlid A."/>
            <person name="Henrissat B."/>
            <person name="Grigoriev I.V."/>
            <person name="Hibbett D.S."/>
            <person name="Martin F."/>
        </authorList>
    </citation>
    <scope>NUCLEOTIDE SEQUENCE [LARGE SCALE GENOMIC DNA]</scope>
    <source>
        <strain evidence="2">Foug A</strain>
    </source>
</reference>
<evidence type="ECO:0000313" key="1">
    <source>
        <dbReference type="EMBL" id="KIM64692.1"/>
    </source>
</evidence>
<dbReference type="Proteomes" id="UP000053989">
    <property type="component" value="Unassembled WGS sequence"/>
</dbReference>
<gene>
    <name evidence="1" type="ORF">SCLCIDRAFT_1213206</name>
</gene>
<feature type="non-terminal residue" evidence="1">
    <location>
        <position position="89"/>
    </location>
</feature>
<evidence type="ECO:0000313" key="2">
    <source>
        <dbReference type="Proteomes" id="UP000053989"/>
    </source>
</evidence>
<keyword evidence="2" id="KW-1185">Reference proteome</keyword>